<name>G6B149_9BACT</name>
<dbReference type="AlphaFoldDB" id="G6B149"/>
<proteinExistence type="predicted"/>
<accession>G6B149</accession>
<sequence>MFHNCYIFVLLAKLYIIVFTRTTKLLQFRYANKKGTPLGVPFIS</sequence>
<reference evidence="1 2" key="1">
    <citation type="submission" date="2011-08" db="EMBL/GenBank/DDBJ databases">
        <authorList>
            <person name="Weinstock G."/>
            <person name="Sodergren E."/>
            <person name="Clifton S."/>
            <person name="Fulton L."/>
            <person name="Fulton B."/>
            <person name="Courtney L."/>
            <person name="Fronick C."/>
            <person name="Harrison M."/>
            <person name="Strong C."/>
            <person name="Farmer C."/>
            <person name="Delahaunty K."/>
            <person name="Markovic C."/>
            <person name="Hall O."/>
            <person name="Minx P."/>
            <person name="Tomlinson C."/>
            <person name="Mitreva M."/>
            <person name="Hou S."/>
            <person name="Chen J."/>
            <person name="Wollam A."/>
            <person name="Pepin K.H."/>
            <person name="Johnson M."/>
            <person name="Bhonagiri V."/>
            <person name="Zhang X."/>
            <person name="Suruliraj S."/>
            <person name="Warren W."/>
            <person name="Chinwalla A."/>
            <person name="Mardis E.R."/>
            <person name="Wilson R.K."/>
        </authorList>
    </citation>
    <scope>NUCLEOTIDE SEQUENCE [LARGE SCALE GENOMIC DNA]</scope>
    <source>
        <strain evidence="1 2">DSM 18206</strain>
    </source>
</reference>
<protein>
    <submittedName>
        <fullName evidence="1">Uncharacterized protein</fullName>
    </submittedName>
</protein>
<organism evidence="1 2">
    <name type="scientific">Leyella stercorea DSM 18206</name>
    <dbReference type="NCBI Taxonomy" id="1002367"/>
    <lineage>
        <taxon>Bacteria</taxon>
        <taxon>Pseudomonadati</taxon>
        <taxon>Bacteroidota</taxon>
        <taxon>Bacteroidia</taxon>
        <taxon>Bacteroidales</taxon>
        <taxon>Prevotellaceae</taxon>
        <taxon>Leyella</taxon>
    </lineage>
</organism>
<gene>
    <name evidence="1" type="ORF">HMPREF0673_02618</name>
</gene>
<comment type="caution">
    <text evidence="1">The sequence shown here is derived from an EMBL/GenBank/DDBJ whole genome shotgun (WGS) entry which is preliminary data.</text>
</comment>
<dbReference type="Proteomes" id="UP000004407">
    <property type="component" value="Unassembled WGS sequence"/>
</dbReference>
<dbReference type="HOGENOM" id="CLU_3220310_0_0_10"/>
<evidence type="ECO:0000313" key="1">
    <source>
        <dbReference type="EMBL" id="EHJ36905.1"/>
    </source>
</evidence>
<evidence type="ECO:0000313" key="2">
    <source>
        <dbReference type="Proteomes" id="UP000004407"/>
    </source>
</evidence>
<dbReference type="EMBL" id="AFZZ01000226">
    <property type="protein sequence ID" value="EHJ36905.1"/>
    <property type="molecule type" value="Genomic_DNA"/>
</dbReference>